<dbReference type="InterPro" id="IPR000843">
    <property type="entry name" value="HTH_LacI"/>
</dbReference>
<dbReference type="CDD" id="cd01392">
    <property type="entry name" value="HTH_LacI"/>
    <property type="match status" value="1"/>
</dbReference>
<organism evidence="5 6">
    <name type="scientific">Mumia flava</name>
    <dbReference type="NCBI Taxonomy" id="1348852"/>
    <lineage>
        <taxon>Bacteria</taxon>
        <taxon>Bacillati</taxon>
        <taxon>Actinomycetota</taxon>
        <taxon>Actinomycetes</taxon>
        <taxon>Propionibacteriales</taxon>
        <taxon>Nocardioidaceae</taxon>
        <taxon>Mumia</taxon>
    </lineage>
</organism>
<comment type="caution">
    <text evidence="5">The sequence shown here is derived from an EMBL/GenBank/DDBJ whole genome shotgun (WGS) entry which is preliminary data.</text>
</comment>
<dbReference type="PANTHER" id="PTHR30146">
    <property type="entry name" value="LACI-RELATED TRANSCRIPTIONAL REPRESSOR"/>
    <property type="match status" value="1"/>
</dbReference>
<dbReference type="PROSITE" id="PS50932">
    <property type="entry name" value="HTH_LACI_2"/>
    <property type="match status" value="1"/>
</dbReference>
<accession>A0A2M9BKQ9</accession>
<dbReference type="PANTHER" id="PTHR30146:SF109">
    <property type="entry name" value="HTH-TYPE TRANSCRIPTIONAL REGULATOR GALS"/>
    <property type="match status" value="1"/>
</dbReference>
<dbReference type="CDD" id="cd06267">
    <property type="entry name" value="PBP1_LacI_sugar_binding-like"/>
    <property type="match status" value="1"/>
</dbReference>
<dbReference type="InterPro" id="IPR028082">
    <property type="entry name" value="Peripla_BP_I"/>
</dbReference>
<dbReference type="Gene3D" id="1.10.260.40">
    <property type="entry name" value="lambda repressor-like DNA-binding domains"/>
    <property type="match status" value="1"/>
</dbReference>
<dbReference type="GO" id="GO:0003700">
    <property type="term" value="F:DNA-binding transcription factor activity"/>
    <property type="evidence" value="ECO:0007669"/>
    <property type="project" value="TreeGrafter"/>
</dbReference>
<keyword evidence="6" id="KW-1185">Reference proteome</keyword>
<evidence type="ECO:0000313" key="5">
    <source>
        <dbReference type="EMBL" id="PJJ58523.1"/>
    </source>
</evidence>
<dbReference type="GO" id="GO:0000976">
    <property type="term" value="F:transcription cis-regulatory region binding"/>
    <property type="evidence" value="ECO:0007669"/>
    <property type="project" value="TreeGrafter"/>
</dbReference>
<dbReference type="AlphaFoldDB" id="A0A2M9BKQ9"/>
<dbReference type="InterPro" id="IPR010982">
    <property type="entry name" value="Lambda_DNA-bd_dom_sf"/>
</dbReference>
<dbReference type="Proteomes" id="UP000230842">
    <property type="component" value="Unassembled WGS sequence"/>
</dbReference>
<dbReference type="Pfam" id="PF00356">
    <property type="entry name" value="LacI"/>
    <property type="match status" value="1"/>
</dbReference>
<dbReference type="SMART" id="SM00354">
    <property type="entry name" value="HTH_LACI"/>
    <property type="match status" value="1"/>
</dbReference>
<feature type="domain" description="HTH lacI-type" evidence="4">
    <location>
        <begin position="10"/>
        <end position="64"/>
    </location>
</feature>
<keyword evidence="2" id="KW-0238">DNA-binding</keyword>
<proteinExistence type="predicted"/>
<evidence type="ECO:0000259" key="4">
    <source>
        <dbReference type="PROSITE" id="PS50932"/>
    </source>
</evidence>
<dbReference type="Gene3D" id="3.40.50.2300">
    <property type="match status" value="2"/>
</dbReference>
<evidence type="ECO:0000313" key="6">
    <source>
        <dbReference type="Proteomes" id="UP000230842"/>
    </source>
</evidence>
<reference evidence="5 6" key="1">
    <citation type="submission" date="2017-11" db="EMBL/GenBank/DDBJ databases">
        <title>Genomic Encyclopedia of Archaeal and Bacterial Type Strains, Phase II (KMG-II): From Individual Species to Whole Genera.</title>
        <authorList>
            <person name="Goeker M."/>
        </authorList>
    </citation>
    <scope>NUCLEOTIDE SEQUENCE [LARGE SCALE GENOMIC DNA]</scope>
    <source>
        <strain evidence="5 6">DSM 27763</strain>
    </source>
</reference>
<dbReference type="EMBL" id="PGEZ01000001">
    <property type="protein sequence ID" value="PJJ58523.1"/>
    <property type="molecule type" value="Genomic_DNA"/>
</dbReference>
<dbReference type="SUPFAM" id="SSF47413">
    <property type="entry name" value="lambda repressor-like DNA-binding domains"/>
    <property type="match status" value="1"/>
</dbReference>
<dbReference type="SUPFAM" id="SSF53822">
    <property type="entry name" value="Periplasmic binding protein-like I"/>
    <property type="match status" value="1"/>
</dbReference>
<evidence type="ECO:0000256" key="3">
    <source>
        <dbReference type="ARBA" id="ARBA00023163"/>
    </source>
</evidence>
<evidence type="ECO:0000256" key="2">
    <source>
        <dbReference type="ARBA" id="ARBA00023125"/>
    </source>
</evidence>
<evidence type="ECO:0000256" key="1">
    <source>
        <dbReference type="ARBA" id="ARBA00023015"/>
    </source>
</evidence>
<dbReference type="Pfam" id="PF13377">
    <property type="entry name" value="Peripla_BP_3"/>
    <property type="match status" value="1"/>
</dbReference>
<protein>
    <submittedName>
        <fullName evidence="5">LacI family transcriptional regulator/LacI family repressor for deo operon, udp, cdd, tsx, nupC, and nupG</fullName>
    </submittedName>
</protein>
<keyword evidence="3" id="KW-0804">Transcription</keyword>
<dbReference type="InterPro" id="IPR046335">
    <property type="entry name" value="LacI/GalR-like_sensor"/>
</dbReference>
<sequence length="345" mass="35907">MCVNVRVKPPTIYDVAARAGVAASTVSRALHVPGRISEATRAKVLAAADELGYAPAPSARRPRARHATVAMVLSDITNPRFFETIRGAEQRARAASTTLVLVNAEESAQVEHEQIDALARTVDGFVLAASRLTDDRLRAVAALRPTVLLDRQLPGLDSVTLDTRSGCRRILEHLAALGHASFTYCAGPVGSWMGAKRWAALREGAETYGLLARRVGPYTPTVASGRDAADTALESPTTAIVAHNDLLAIGVMQRLAARGVRVPADVSVIGFDDVFAAALVGPSLTTLGGPGAEAGRLAVDLLLDRLGGAPGRGGDAGQVRVLPTQLVQRQSTGAAAPLATAVATD</sequence>
<name>A0A2M9BKQ9_9ACTN</name>
<gene>
    <name evidence="5" type="ORF">CLV56_2774</name>
</gene>
<keyword evidence="1" id="KW-0805">Transcription regulation</keyword>